<dbReference type="PANTHER" id="PTHR30154">
    <property type="entry name" value="LEUCINE-RESPONSIVE REGULATORY PROTEIN"/>
    <property type="match status" value="1"/>
</dbReference>
<dbReference type="SUPFAM" id="SSF46785">
    <property type="entry name" value="Winged helix' DNA-binding domain"/>
    <property type="match status" value="1"/>
</dbReference>
<dbReference type="InterPro" id="IPR011008">
    <property type="entry name" value="Dimeric_a/b-barrel"/>
</dbReference>
<name>A0A1G8MDJ4_9MICC</name>
<dbReference type="STRING" id="335973.SAMN04488693_11742"/>
<gene>
    <name evidence="4" type="ORF">SAMN04488693_11742</name>
</gene>
<dbReference type="RefSeq" id="WP_090587726.1">
    <property type="nucleotide sequence ID" value="NZ_FNDT01000017.1"/>
</dbReference>
<dbReference type="Pfam" id="PF13412">
    <property type="entry name" value="HTH_24"/>
    <property type="match status" value="1"/>
</dbReference>
<keyword evidence="1" id="KW-0805">Transcription regulation</keyword>
<keyword evidence="2 4" id="KW-0238">DNA-binding</keyword>
<dbReference type="Gene3D" id="1.10.10.10">
    <property type="entry name" value="Winged helix-like DNA-binding domain superfamily/Winged helix DNA-binding domain"/>
    <property type="match status" value="2"/>
</dbReference>
<evidence type="ECO:0000313" key="4">
    <source>
        <dbReference type="EMBL" id="SDI66023.1"/>
    </source>
</evidence>
<dbReference type="GO" id="GO:0043200">
    <property type="term" value="P:response to amino acid"/>
    <property type="evidence" value="ECO:0007669"/>
    <property type="project" value="TreeGrafter"/>
</dbReference>
<evidence type="ECO:0000256" key="3">
    <source>
        <dbReference type="ARBA" id="ARBA00023163"/>
    </source>
</evidence>
<dbReference type="EMBL" id="FNDT01000017">
    <property type="protein sequence ID" value="SDI66023.1"/>
    <property type="molecule type" value="Genomic_DNA"/>
</dbReference>
<reference evidence="4 5" key="1">
    <citation type="submission" date="2016-10" db="EMBL/GenBank/DDBJ databases">
        <authorList>
            <person name="de Groot N.N."/>
        </authorList>
    </citation>
    <scope>NUCLEOTIDE SEQUENCE [LARGE SCALE GENOMIC DNA]</scope>
    <source>
        <strain evidence="4 5">NP_1H</strain>
    </source>
</reference>
<dbReference type="InterPro" id="IPR000485">
    <property type="entry name" value="AsnC-type_HTH_dom"/>
</dbReference>
<proteinExistence type="predicted"/>
<keyword evidence="3" id="KW-0804">Transcription</keyword>
<dbReference type="OrthoDB" id="4050641at2"/>
<dbReference type="InterPro" id="IPR019888">
    <property type="entry name" value="Tscrpt_reg_AsnC-like"/>
</dbReference>
<dbReference type="InterPro" id="IPR036388">
    <property type="entry name" value="WH-like_DNA-bd_sf"/>
</dbReference>
<dbReference type="AlphaFoldDB" id="A0A1G8MDJ4"/>
<organism evidence="4 5">
    <name type="scientific">Arthrobacter subterraneus</name>
    <dbReference type="NCBI Taxonomy" id="335973"/>
    <lineage>
        <taxon>Bacteria</taxon>
        <taxon>Bacillati</taxon>
        <taxon>Actinomycetota</taxon>
        <taxon>Actinomycetes</taxon>
        <taxon>Micrococcales</taxon>
        <taxon>Micrococcaceae</taxon>
        <taxon>Arthrobacter</taxon>
    </lineage>
</organism>
<dbReference type="InterPro" id="IPR036390">
    <property type="entry name" value="WH_DNA-bd_sf"/>
</dbReference>
<dbReference type="SUPFAM" id="SSF54909">
    <property type="entry name" value="Dimeric alpha+beta barrel"/>
    <property type="match status" value="1"/>
</dbReference>
<protein>
    <submittedName>
        <fullName evidence="4">DNA-binding transcriptional regulator, Lrp family</fullName>
    </submittedName>
</protein>
<dbReference type="GO" id="GO:0043565">
    <property type="term" value="F:sequence-specific DNA binding"/>
    <property type="evidence" value="ECO:0007669"/>
    <property type="project" value="InterPro"/>
</dbReference>
<evidence type="ECO:0000313" key="5">
    <source>
        <dbReference type="Proteomes" id="UP000199258"/>
    </source>
</evidence>
<dbReference type="GO" id="GO:0005829">
    <property type="term" value="C:cytosol"/>
    <property type="evidence" value="ECO:0007669"/>
    <property type="project" value="TreeGrafter"/>
</dbReference>
<dbReference type="SMART" id="SM00344">
    <property type="entry name" value="HTH_ASNC"/>
    <property type="match status" value="1"/>
</dbReference>
<keyword evidence="5" id="KW-1185">Reference proteome</keyword>
<evidence type="ECO:0000256" key="1">
    <source>
        <dbReference type="ARBA" id="ARBA00023015"/>
    </source>
</evidence>
<evidence type="ECO:0000256" key="2">
    <source>
        <dbReference type="ARBA" id="ARBA00023125"/>
    </source>
</evidence>
<accession>A0A1G8MDJ4</accession>
<dbReference type="PANTHER" id="PTHR30154:SF34">
    <property type="entry name" value="TRANSCRIPTIONAL REGULATOR AZLB"/>
    <property type="match status" value="1"/>
</dbReference>
<dbReference type="Proteomes" id="UP000199258">
    <property type="component" value="Unassembled WGS sequence"/>
</dbReference>
<dbReference type="PRINTS" id="PR00033">
    <property type="entry name" value="HTHASNC"/>
</dbReference>
<sequence>MNLDEEDLRLINALQIGPRLPWTVVGEALDRHPTSLAARWDRLQASGAAWITAHPVGRPDQMSLSFHDVQCDPARREDAVRAIAGIPDVFTIEECYRNRDMMLTVITPTPTWLIESVYPQLDQVPGLTRYETSFCTKLHYGAYSWRLDTLTANQRIALQHAAGGRTPYRGALPPKYRPIIQELSRNGRATAAEIAEAIGLHPATARRQLQKILDAGVLSFRCEVANGLIGFPIICQWFARLPASRHEDAAAQLGSLGSLRLCASTTGATNFMFMMWLRTAADIMAVEQAVAERIPDLDLVESVVIANVRKRVGWMLNRDGTTTGEVTVPGDAW</sequence>